<accession>A0A399EE19</accession>
<protein>
    <submittedName>
        <fullName evidence="1">Carbon monoxide dehydrogenase subunit G (CoxG)</fullName>
    </submittedName>
</protein>
<sequence length="149" mass="16086">MKLEYSGQEKVQAEADKVWRFIQDPQKVASCLPDLKSVEIKDEKNMVATVGVAVGPVRGTFKFNIELEPRPEENKVLVRLRGGGLGSVVDLTASAVVTDQGDQTTLLDWQGQATVSGPAASLGGRVLDAQAKKLIQTVFANMSQRMSEA</sequence>
<dbReference type="OrthoDB" id="2374625at2"/>
<keyword evidence="2" id="KW-1185">Reference proteome</keyword>
<comment type="caution">
    <text evidence="1">The sequence shown here is derived from an EMBL/GenBank/DDBJ whole genome shotgun (WGS) entry which is preliminary data.</text>
</comment>
<dbReference type="Gene3D" id="3.30.530.20">
    <property type="match status" value="1"/>
</dbReference>
<dbReference type="InterPro" id="IPR023393">
    <property type="entry name" value="START-like_dom_sf"/>
</dbReference>
<evidence type="ECO:0000313" key="1">
    <source>
        <dbReference type="EMBL" id="RIH82575.1"/>
    </source>
</evidence>
<dbReference type="CDD" id="cd05018">
    <property type="entry name" value="CoxG"/>
    <property type="match status" value="1"/>
</dbReference>
<reference evidence="1 2" key="1">
    <citation type="submission" date="2018-08" db="EMBL/GenBank/DDBJ databases">
        <title>Meiothermus luteus KCTC 52599 genome sequencing project.</title>
        <authorList>
            <person name="Da Costa M.S."/>
            <person name="Albuquerque L."/>
            <person name="Raposo P."/>
            <person name="Froufe H.J.C."/>
            <person name="Barroso C.S."/>
            <person name="Egas C."/>
        </authorList>
    </citation>
    <scope>NUCLEOTIDE SEQUENCE [LARGE SCALE GENOMIC DNA]</scope>
    <source>
        <strain evidence="1 2">KCTC 52599</strain>
    </source>
</reference>
<dbReference type="RefSeq" id="WP_119360971.1">
    <property type="nucleotide sequence ID" value="NZ_QWKZ01000104.1"/>
</dbReference>
<dbReference type="PANTHER" id="PTHR38588:SF1">
    <property type="entry name" value="BLL0334 PROTEIN"/>
    <property type="match status" value="1"/>
</dbReference>
<dbReference type="SUPFAM" id="SSF55961">
    <property type="entry name" value="Bet v1-like"/>
    <property type="match status" value="1"/>
</dbReference>
<dbReference type="AlphaFoldDB" id="A0A399EE19"/>
<evidence type="ECO:0000313" key="2">
    <source>
        <dbReference type="Proteomes" id="UP000265800"/>
    </source>
</evidence>
<dbReference type="InterPro" id="IPR010419">
    <property type="entry name" value="CO_DH_gsu"/>
</dbReference>
<dbReference type="PANTHER" id="PTHR38588">
    <property type="entry name" value="BLL0334 PROTEIN"/>
    <property type="match status" value="1"/>
</dbReference>
<dbReference type="Pfam" id="PF06240">
    <property type="entry name" value="COXG"/>
    <property type="match status" value="1"/>
</dbReference>
<organism evidence="1 2">
    <name type="scientific">Meiothermus luteus</name>
    <dbReference type="NCBI Taxonomy" id="2026184"/>
    <lineage>
        <taxon>Bacteria</taxon>
        <taxon>Thermotogati</taxon>
        <taxon>Deinococcota</taxon>
        <taxon>Deinococci</taxon>
        <taxon>Thermales</taxon>
        <taxon>Thermaceae</taxon>
        <taxon>Meiothermus</taxon>
    </lineage>
</organism>
<name>A0A399EE19_9DEIN</name>
<gene>
    <name evidence="1" type="ORF">Mlute_02453</name>
</gene>
<dbReference type="EMBL" id="QWKZ01000104">
    <property type="protein sequence ID" value="RIH82575.1"/>
    <property type="molecule type" value="Genomic_DNA"/>
</dbReference>
<dbReference type="Proteomes" id="UP000265800">
    <property type="component" value="Unassembled WGS sequence"/>
</dbReference>
<proteinExistence type="predicted"/>